<dbReference type="InParanoid" id="A0A3P8WG57"/>
<reference evidence="2 3" key="1">
    <citation type="journal article" date="2014" name="Nat. Genet.">
        <title>Whole-genome sequence of a flatfish provides insights into ZW sex chromosome evolution and adaptation to a benthic lifestyle.</title>
        <authorList>
            <person name="Chen S."/>
            <person name="Zhang G."/>
            <person name="Shao C."/>
            <person name="Huang Q."/>
            <person name="Liu G."/>
            <person name="Zhang P."/>
            <person name="Song W."/>
            <person name="An N."/>
            <person name="Chalopin D."/>
            <person name="Volff J.N."/>
            <person name="Hong Y."/>
            <person name="Li Q."/>
            <person name="Sha Z."/>
            <person name="Zhou H."/>
            <person name="Xie M."/>
            <person name="Yu Q."/>
            <person name="Liu Y."/>
            <person name="Xiang H."/>
            <person name="Wang N."/>
            <person name="Wu K."/>
            <person name="Yang C."/>
            <person name="Zhou Q."/>
            <person name="Liao X."/>
            <person name="Yang L."/>
            <person name="Hu Q."/>
            <person name="Zhang J."/>
            <person name="Meng L."/>
            <person name="Jin L."/>
            <person name="Tian Y."/>
            <person name="Lian J."/>
            <person name="Yang J."/>
            <person name="Miao G."/>
            <person name="Liu S."/>
            <person name="Liang Z."/>
            <person name="Yan F."/>
            <person name="Li Y."/>
            <person name="Sun B."/>
            <person name="Zhang H."/>
            <person name="Zhang J."/>
            <person name="Zhu Y."/>
            <person name="Du M."/>
            <person name="Zhao Y."/>
            <person name="Schartl M."/>
            <person name="Tang Q."/>
            <person name="Wang J."/>
        </authorList>
    </citation>
    <scope>NUCLEOTIDE SEQUENCE</scope>
</reference>
<evidence type="ECO:0000256" key="1">
    <source>
        <dbReference type="SAM" id="MobiDB-lite"/>
    </source>
</evidence>
<organism evidence="2 3">
    <name type="scientific">Cynoglossus semilaevis</name>
    <name type="common">Tongue sole</name>
    <dbReference type="NCBI Taxonomy" id="244447"/>
    <lineage>
        <taxon>Eukaryota</taxon>
        <taxon>Metazoa</taxon>
        <taxon>Chordata</taxon>
        <taxon>Craniata</taxon>
        <taxon>Vertebrata</taxon>
        <taxon>Euteleostomi</taxon>
        <taxon>Actinopterygii</taxon>
        <taxon>Neopterygii</taxon>
        <taxon>Teleostei</taxon>
        <taxon>Neoteleostei</taxon>
        <taxon>Acanthomorphata</taxon>
        <taxon>Carangaria</taxon>
        <taxon>Pleuronectiformes</taxon>
        <taxon>Pleuronectoidei</taxon>
        <taxon>Cynoglossidae</taxon>
        <taxon>Cynoglossinae</taxon>
        <taxon>Cynoglossus</taxon>
    </lineage>
</organism>
<evidence type="ECO:0000313" key="2">
    <source>
        <dbReference type="Ensembl" id="ENSCSEP00000025714.1"/>
    </source>
</evidence>
<reference evidence="2" key="2">
    <citation type="submission" date="2025-08" db="UniProtKB">
        <authorList>
            <consortium name="Ensembl"/>
        </authorList>
    </citation>
    <scope>IDENTIFICATION</scope>
</reference>
<proteinExistence type="predicted"/>
<dbReference type="STRING" id="244447.ENSCSEP00000025714"/>
<sequence>MSVCVSFYCRNKRATSVTIFDCCHLSHNLVMKHIPGAFLDLVLLNHYFEELDVNYKSDDEREEEEEDISVAKDEEEGLTLGRLATMVRMATELQRVAQEWDPLMSRSLQFSNIIDGGMSVYKDLFAKKKKERQQLPITMFFSRTNTPASRPSKEENTAERSQDAAAQSEEQ</sequence>
<evidence type="ECO:0000313" key="3">
    <source>
        <dbReference type="Proteomes" id="UP000265120"/>
    </source>
</evidence>
<dbReference type="Ensembl" id="ENSCSET00000026052.1">
    <property type="protein sequence ID" value="ENSCSEP00000025714.1"/>
    <property type="gene ID" value="ENSCSEG00000016418.1"/>
</dbReference>
<dbReference type="AlphaFoldDB" id="A0A3P8WG57"/>
<name>A0A3P8WG57_CYNSE</name>
<protein>
    <submittedName>
        <fullName evidence="2">Uncharacterized protein</fullName>
    </submittedName>
</protein>
<accession>A0A3P8WG57</accession>
<reference evidence="2" key="3">
    <citation type="submission" date="2025-09" db="UniProtKB">
        <authorList>
            <consortium name="Ensembl"/>
        </authorList>
    </citation>
    <scope>IDENTIFICATION</scope>
</reference>
<feature type="region of interest" description="Disordered" evidence="1">
    <location>
        <begin position="136"/>
        <end position="171"/>
    </location>
</feature>
<keyword evidence="3" id="KW-1185">Reference proteome</keyword>
<dbReference type="Proteomes" id="UP000265120">
    <property type="component" value="Chromosome W"/>
</dbReference>
<feature type="compositionally biased region" description="Basic and acidic residues" evidence="1">
    <location>
        <begin position="151"/>
        <end position="162"/>
    </location>
</feature>